<name>A0ABQ4FBP5_9ACTN</name>
<comment type="caution">
    <text evidence="2">The sequence shown here is derived from an EMBL/GenBank/DDBJ whole genome shotgun (WGS) entry which is preliminary data.</text>
</comment>
<keyword evidence="1" id="KW-0472">Membrane</keyword>
<protein>
    <submittedName>
        <fullName evidence="2">Uncharacterized protein</fullName>
    </submittedName>
</protein>
<keyword evidence="3" id="KW-1185">Reference proteome</keyword>
<sequence>MTPTETVTETELRDLLAGDAATAGSGGVTLAGVDRRVRRLRRRRAGAGAVLAAGLAAAVTVAATPRTVTIAPPGDGGPAAVAAVPTVGSYLTGERVFLSEAIETGGRVLTFTYTGISESVNVRVECRDPSYALVWLNGRLVTQGVCGIQSDDVDHAVSWTDESGGHLRGTNDVAVALVPVQRVAAGLEAGAPVPALGEREAERVIGESGEYRTGGRLTIRDAWPLVAAPTPISCDQDIVIRNPNGQEILSSACGDPTVVRSPGWPESWRWLEPGSGG</sequence>
<evidence type="ECO:0000313" key="3">
    <source>
        <dbReference type="Proteomes" id="UP000651728"/>
    </source>
</evidence>
<dbReference type="EMBL" id="BOOB01000016">
    <property type="protein sequence ID" value="GIH32214.1"/>
    <property type="molecule type" value="Genomic_DNA"/>
</dbReference>
<keyword evidence="1" id="KW-1133">Transmembrane helix</keyword>
<dbReference type="RefSeq" id="WP_204285409.1">
    <property type="nucleotide sequence ID" value="NZ_BAABEJ010000009.1"/>
</dbReference>
<accession>A0ABQ4FBP5</accession>
<gene>
    <name evidence="2" type="ORF">Mam01_23780</name>
</gene>
<proteinExistence type="predicted"/>
<evidence type="ECO:0000313" key="2">
    <source>
        <dbReference type="EMBL" id="GIH32214.1"/>
    </source>
</evidence>
<organism evidence="2 3">
    <name type="scientific">Microbispora amethystogenes</name>
    <dbReference type="NCBI Taxonomy" id="1427754"/>
    <lineage>
        <taxon>Bacteria</taxon>
        <taxon>Bacillati</taxon>
        <taxon>Actinomycetota</taxon>
        <taxon>Actinomycetes</taxon>
        <taxon>Streptosporangiales</taxon>
        <taxon>Streptosporangiaceae</taxon>
        <taxon>Microbispora</taxon>
    </lineage>
</organism>
<evidence type="ECO:0000256" key="1">
    <source>
        <dbReference type="SAM" id="Phobius"/>
    </source>
</evidence>
<feature type="transmembrane region" description="Helical" evidence="1">
    <location>
        <begin position="45"/>
        <end position="63"/>
    </location>
</feature>
<keyword evidence="1" id="KW-0812">Transmembrane</keyword>
<dbReference type="Proteomes" id="UP000651728">
    <property type="component" value="Unassembled WGS sequence"/>
</dbReference>
<reference evidence="2 3" key="1">
    <citation type="submission" date="2021-01" db="EMBL/GenBank/DDBJ databases">
        <title>Whole genome shotgun sequence of Microbispora amethystogenes NBRC 101907.</title>
        <authorList>
            <person name="Komaki H."/>
            <person name="Tamura T."/>
        </authorList>
    </citation>
    <scope>NUCLEOTIDE SEQUENCE [LARGE SCALE GENOMIC DNA]</scope>
    <source>
        <strain evidence="2 3">NBRC 101907</strain>
    </source>
</reference>